<proteinExistence type="predicted"/>
<protein>
    <submittedName>
        <fullName evidence="2">Uncharacterized protein</fullName>
    </submittedName>
</protein>
<keyword evidence="1" id="KW-0732">Signal</keyword>
<dbReference type="AlphaFoldDB" id="A0AA38TMX6"/>
<evidence type="ECO:0000256" key="1">
    <source>
        <dbReference type="SAM" id="SignalP"/>
    </source>
</evidence>
<comment type="caution">
    <text evidence="2">The sequence shown here is derived from an EMBL/GenBank/DDBJ whole genome shotgun (WGS) entry which is preliminary data.</text>
</comment>
<dbReference type="Gene3D" id="3.30.70.80">
    <property type="entry name" value="Peptidase S8 propeptide/proteinase inhibitor I9"/>
    <property type="match status" value="1"/>
</dbReference>
<sequence length="86" mass="9581">MASLVLYLCCLLVLLSNPIQADSNDNRKVYVVYMGHKTTDDVSSSSLHLSMIQRVAGSFECSSSLLCRSTTMEDHFHIKSKSKPKL</sequence>
<evidence type="ECO:0000313" key="2">
    <source>
        <dbReference type="EMBL" id="KAJ9557725.1"/>
    </source>
</evidence>
<dbReference type="Proteomes" id="UP001172457">
    <property type="component" value="Chromosome 3"/>
</dbReference>
<reference evidence="2" key="1">
    <citation type="submission" date="2023-03" db="EMBL/GenBank/DDBJ databases">
        <title>Chromosome-scale reference genome and RAD-based genetic map of yellow starthistle (Centaurea solstitialis) reveal putative structural variation and QTLs associated with invader traits.</title>
        <authorList>
            <person name="Reatini B."/>
            <person name="Cang F.A."/>
            <person name="Jiang Q."/>
            <person name="Mckibben M.T.W."/>
            <person name="Barker M.S."/>
            <person name="Rieseberg L.H."/>
            <person name="Dlugosch K.M."/>
        </authorList>
    </citation>
    <scope>NUCLEOTIDE SEQUENCE</scope>
    <source>
        <strain evidence="2">CAN-66</strain>
        <tissue evidence="2">Leaf</tissue>
    </source>
</reference>
<evidence type="ECO:0000313" key="3">
    <source>
        <dbReference type="Proteomes" id="UP001172457"/>
    </source>
</evidence>
<accession>A0AA38TMX6</accession>
<dbReference type="EMBL" id="JARYMX010000003">
    <property type="protein sequence ID" value="KAJ9557725.1"/>
    <property type="molecule type" value="Genomic_DNA"/>
</dbReference>
<gene>
    <name evidence="2" type="ORF">OSB04_012339</name>
</gene>
<keyword evidence="3" id="KW-1185">Reference proteome</keyword>
<dbReference type="InterPro" id="IPR037045">
    <property type="entry name" value="S8pro/Inhibitor_I9_sf"/>
</dbReference>
<feature type="signal peptide" evidence="1">
    <location>
        <begin position="1"/>
        <end position="21"/>
    </location>
</feature>
<feature type="chain" id="PRO_5041225232" evidence="1">
    <location>
        <begin position="22"/>
        <end position="86"/>
    </location>
</feature>
<organism evidence="2 3">
    <name type="scientific">Centaurea solstitialis</name>
    <name type="common">yellow star-thistle</name>
    <dbReference type="NCBI Taxonomy" id="347529"/>
    <lineage>
        <taxon>Eukaryota</taxon>
        <taxon>Viridiplantae</taxon>
        <taxon>Streptophyta</taxon>
        <taxon>Embryophyta</taxon>
        <taxon>Tracheophyta</taxon>
        <taxon>Spermatophyta</taxon>
        <taxon>Magnoliopsida</taxon>
        <taxon>eudicotyledons</taxon>
        <taxon>Gunneridae</taxon>
        <taxon>Pentapetalae</taxon>
        <taxon>asterids</taxon>
        <taxon>campanulids</taxon>
        <taxon>Asterales</taxon>
        <taxon>Asteraceae</taxon>
        <taxon>Carduoideae</taxon>
        <taxon>Cardueae</taxon>
        <taxon>Centaureinae</taxon>
        <taxon>Centaurea</taxon>
    </lineage>
</organism>
<name>A0AA38TMX6_9ASTR</name>